<sequence length="285" mass="32405">MGQSSSQPVQQLKEGYPLPEKERKPIDRKLAQAALASVSGGGGGSDGCPVNHGATTPAYVSECPSSGAVAAKQDQIDPLNAMPPPNQRPAPDQPFPLSKKREKSTIPKATAPNETWEYPSPQMFWNAMLRKGWRWQEDQLSDTDMENIIKIHNANNEEAWKEVLKWENLLHPECDCPKLKSFKGDAKNISPRARMRSWMGYQLPFDRHDWIVDRCGQRDVRYIIDYYDGGAVDPKSKLFTVLDVRPAVTDWQNMWDRMVVSYWRFKFETLGFSPKLPIPPTEGHH</sequence>
<reference evidence="2" key="1">
    <citation type="submission" date="2022-11" db="UniProtKB">
        <authorList>
            <consortium name="WormBaseParasite"/>
        </authorList>
    </citation>
    <scope>IDENTIFICATION</scope>
</reference>
<evidence type="ECO:0000313" key="2">
    <source>
        <dbReference type="WBParaSite" id="ES5_v2.g16817.t1"/>
    </source>
</evidence>
<dbReference type="WBParaSite" id="ES5_v2.g16817.t1">
    <property type="protein sequence ID" value="ES5_v2.g16817.t1"/>
    <property type="gene ID" value="ES5_v2.g16817"/>
</dbReference>
<accession>A0AC34FIJ4</accession>
<protein>
    <submittedName>
        <fullName evidence="2">Holocytochrome c-type synthase</fullName>
    </submittedName>
</protein>
<evidence type="ECO:0000313" key="1">
    <source>
        <dbReference type="Proteomes" id="UP000887579"/>
    </source>
</evidence>
<organism evidence="1 2">
    <name type="scientific">Panagrolaimus sp. ES5</name>
    <dbReference type="NCBI Taxonomy" id="591445"/>
    <lineage>
        <taxon>Eukaryota</taxon>
        <taxon>Metazoa</taxon>
        <taxon>Ecdysozoa</taxon>
        <taxon>Nematoda</taxon>
        <taxon>Chromadorea</taxon>
        <taxon>Rhabditida</taxon>
        <taxon>Tylenchina</taxon>
        <taxon>Panagrolaimomorpha</taxon>
        <taxon>Panagrolaimoidea</taxon>
        <taxon>Panagrolaimidae</taxon>
        <taxon>Panagrolaimus</taxon>
    </lineage>
</organism>
<dbReference type="Proteomes" id="UP000887579">
    <property type="component" value="Unplaced"/>
</dbReference>
<name>A0AC34FIJ4_9BILA</name>
<proteinExistence type="predicted"/>